<dbReference type="eggNOG" id="COG0534">
    <property type="taxonomic scope" value="Bacteria"/>
</dbReference>
<dbReference type="Proteomes" id="UP000019426">
    <property type="component" value="Chromosome M2/40_rep1"/>
</dbReference>
<evidence type="ECO:0000256" key="5">
    <source>
        <dbReference type="ARBA" id="ARBA00022989"/>
    </source>
</evidence>
<feature type="transmembrane region" description="Helical" evidence="7">
    <location>
        <begin position="359"/>
        <end position="381"/>
    </location>
</feature>
<dbReference type="PIRSF" id="PIRSF006603">
    <property type="entry name" value="DinF"/>
    <property type="match status" value="1"/>
</dbReference>
<dbReference type="GO" id="GO:0005886">
    <property type="term" value="C:plasma membrane"/>
    <property type="evidence" value="ECO:0007669"/>
    <property type="project" value="UniProtKB-SubCell"/>
</dbReference>
<keyword evidence="3" id="KW-1003">Cell membrane</keyword>
<reference evidence="8 9" key="1">
    <citation type="submission" date="2013-11" db="EMBL/GenBank/DDBJ databases">
        <title>Complete genome sequence of Clostridum sp. M2/40.</title>
        <authorList>
            <person name="Wibberg D."/>
            <person name="Puehler A."/>
            <person name="Schlueter A."/>
        </authorList>
    </citation>
    <scope>NUCLEOTIDE SEQUENCE [LARGE SCALE GENOMIC DNA]</scope>
    <source>
        <strain evidence="9">M2/40</strain>
    </source>
</reference>
<feature type="transmembrane region" description="Helical" evidence="7">
    <location>
        <begin position="416"/>
        <end position="434"/>
    </location>
</feature>
<dbReference type="RefSeq" id="WP_044038380.1">
    <property type="nucleotide sequence ID" value="NZ_HG917868.1"/>
</dbReference>
<dbReference type="InterPro" id="IPR048279">
    <property type="entry name" value="MdtK-like"/>
</dbReference>
<evidence type="ECO:0000313" key="9">
    <source>
        <dbReference type="Proteomes" id="UP000019426"/>
    </source>
</evidence>
<feature type="transmembrane region" description="Helical" evidence="7">
    <location>
        <begin position="388"/>
        <end position="410"/>
    </location>
</feature>
<feature type="transmembrane region" description="Helical" evidence="7">
    <location>
        <begin position="130"/>
        <end position="150"/>
    </location>
</feature>
<dbReference type="PANTHER" id="PTHR42925:SF2">
    <property type="entry name" value="NA+ DRIVEN MULTIDRUG EFFLUX PUMP"/>
    <property type="match status" value="1"/>
</dbReference>
<comment type="subcellular location">
    <subcellularLocation>
        <location evidence="1">Cell membrane</location>
        <topology evidence="1">Multi-pass membrane protein</topology>
    </subcellularLocation>
</comment>
<evidence type="ECO:0000256" key="6">
    <source>
        <dbReference type="ARBA" id="ARBA00023136"/>
    </source>
</evidence>
<feature type="transmembrane region" description="Helical" evidence="7">
    <location>
        <begin position="317"/>
        <end position="339"/>
    </location>
</feature>
<dbReference type="GO" id="GO:0015297">
    <property type="term" value="F:antiporter activity"/>
    <property type="evidence" value="ECO:0007669"/>
    <property type="project" value="InterPro"/>
</dbReference>
<dbReference type="OrthoDB" id="9780160at2"/>
<dbReference type="PANTHER" id="PTHR42925">
    <property type="entry name" value="MULTIDRUG AND TOXIN EFFLUX PROTEIN MATE FAMILY"/>
    <property type="match status" value="1"/>
</dbReference>
<keyword evidence="9" id="KW-1185">Reference proteome</keyword>
<protein>
    <submittedName>
        <fullName evidence="8">MATE efflux family protein</fullName>
    </submittedName>
</protein>
<keyword evidence="2" id="KW-0813">Transport</keyword>
<accession>W6RW66</accession>
<dbReference type="GO" id="GO:0042910">
    <property type="term" value="F:xenobiotic transmembrane transporter activity"/>
    <property type="evidence" value="ECO:0007669"/>
    <property type="project" value="InterPro"/>
</dbReference>
<dbReference type="NCBIfam" id="TIGR00797">
    <property type="entry name" value="matE"/>
    <property type="match status" value="1"/>
</dbReference>
<dbReference type="KEGG" id="clt:CM240_1738"/>
<dbReference type="CDD" id="cd13134">
    <property type="entry name" value="MATE_like_8"/>
    <property type="match status" value="1"/>
</dbReference>
<evidence type="ECO:0000313" key="8">
    <source>
        <dbReference type="EMBL" id="CDM68896.1"/>
    </source>
</evidence>
<keyword evidence="5 7" id="KW-1133">Transmembrane helix</keyword>
<feature type="transmembrane region" description="Helical" evidence="7">
    <location>
        <begin position="12"/>
        <end position="35"/>
    </location>
</feature>
<sequence length="447" mass="49496">MDNNKDFYKMVFALVIPIALQNLINVAVTSVDVIMLGKVGETVLSASSLAGQIQYIMTLIFFGITSGAAVLTAQYWGKKDIDTIEKVLGISLRFSLIISMAFTIITFFFPESLMHIFSSEKEVIAEGVKYLRIVCFSYIFSSITMIYLNIMRSVEKVKIATFVYLTSLIINTAFNYIFIFGKLGFPALGIKGAAIATTIARIAELVIIIIYAYKYNHIIKFKFKYIFKTDKLLFNDFLKFSIPVTINELMWGLGTSMNSAIIGHLGSQAAAANSIAQVTRQLATVVAFGISTATAIVLGKAIGENRINQAKAYGKKFVKLSIATGLMGALIILIVRPIAMATMSLSSVAEGYLSSMMFVMSYFVICQSYNTTMVVGVFRAGGDTKFGLFIDVTTMWGCSILFGALAAFVFKLDVTIVYMILMCDEIIKVFLTTYRFKSYIWLNNITR</sequence>
<dbReference type="HOGENOM" id="CLU_012893_5_1_9"/>
<feature type="transmembrane region" description="Helical" evidence="7">
    <location>
        <begin position="193"/>
        <end position="213"/>
    </location>
</feature>
<dbReference type="InterPro" id="IPR002528">
    <property type="entry name" value="MATE_fam"/>
</dbReference>
<evidence type="ECO:0000256" key="3">
    <source>
        <dbReference type="ARBA" id="ARBA00022475"/>
    </source>
</evidence>
<dbReference type="PATRIC" id="fig|1216932.3.peg.1732"/>
<evidence type="ECO:0000256" key="7">
    <source>
        <dbReference type="SAM" id="Phobius"/>
    </source>
</evidence>
<keyword evidence="4 7" id="KW-0812">Transmembrane</keyword>
<feature type="transmembrane region" description="Helical" evidence="7">
    <location>
        <begin position="88"/>
        <end position="110"/>
    </location>
</feature>
<dbReference type="EMBL" id="HG917868">
    <property type="protein sequence ID" value="CDM68896.1"/>
    <property type="molecule type" value="Genomic_DNA"/>
</dbReference>
<feature type="transmembrane region" description="Helical" evidence="7">
    <location>
        <begin position="162"/>
        <end position="181"/>
    </location>
</feature>
<proteinExistence type="predicted"/>
<evidence type="ECO:0000256" key="4">
    <source>
        <dbReference type="ARBA" id="ARBA00022692"/>
    </source>
</evidence>
<dbReference type="InterPro" id="IPR047135">
    <property type="entry name" value="YsiQ"/>
</dbReference>
<dbReference type="Pfam" id="PF01554">
    <property type="entry name" value="MatE"/>
    <property type="match status" value="2"/>
</dbReference>
<gene>
    <name evidence="8" type="ORF">CM240_1738</name>
</gene>
<keyword evidence="6 7" id="KW-0472">Membrane</keyword>
<dbReference type="STRING" id="1216932.CM240_1738"/>
<organism evidence="8 9">
    <name type="scientific">Clostridium bornimense</name>
    <dbReference type="NCBI Taxonomy" id="1216932"/>
    <lineage>
        <taxon>Bacteria</taxon>
        <taxon>Bacillati</taxon>
        <taxon>Bacillota</taxon>
        <taxon>Clostridia</taxon>
        <taxon>Eubacteriales</taxon>
        <taxon>Clostridiaceae</taxon>
        <taxon>Clostridium</taxon>
    </lineage>
</organism>
<evidence type="ECO:0000256" key="2">
    <source>
        <dbReference type="ARBA" id="ARBA00022448"/>
    </source>
</evidence>
<dbReference type="AlphaFoldDB" id="W6RW66"/>
<feature type="transmembrane region" description="Helical" evidence="7">
    <location>
        <begin position="55"/>
        <end position="76"/>
    </location>
</feature>
<name>W6RW66_9CLOT</name>
<evidence type="ECO:0000256" key="1">
    <source>
        <dbReference type="ARBA" id="ARBA00004651"/>
    </source>
</evidence>